<reference evidence="9 10" key="1">
    <citation type="submission" date="2024-02" db="EMBL/GenBank/DDBJ databases">
        <title>STSV induces naive adaptation in Sulfolobus.</title>
        <authorList>
            <person name="Xiang X."/>
            <person name="Song M."/>
        </authorList>
    </citation>
    <scope>NUCLEOTIDE SEQUENCE [LARGE SCALE GENOMIC DNA]</scope>
    <source>
        <strain evidence="9 10">RT2</strain>
    </source>
</reference>
<keyword evidence="6 7" id="KW-0472">Membrane</keyword>
<evidence type="ECO:0000256" key="3">
    <source>
        <dbReference type="ARBA" id="ARBA00022475"/>
    </source>
</evidence>
<evidence type="ECO:0000256" key="1">
    <source>
        <dbReference type="ARBA" id="ARBA00004651"/>
    </source>
</evidence>
<dbReference type="CDD" id="cd06261">
    <property type="entry name" value="TM_PBP2"/>
    <property type="match status" value="1"/>
</dbReference>
<keyword evidence="4 7" id="KW-0812">Transmembrane</keyword>
<feature type="transmembrane region" description="Helical" evidence="7">
    <location>
        <begin position="169"/>
        <end position="188"/>
    </location>
</feature>
<evidence type="ECO:0000259" key="8">
    <source>
        <dbReference type="PROSITE" id="PS50928"/>
    </source>
</evidence>
<comment type="subcellular location">
    <subcellularLocation>
        <location evidence="1 7">Cell membrane</location>
        <topology evidence="1 7">Multi-pass membrane protein</topology>
    </subcellularLocation>
</comment>
<dbReference type="PANTHER" id="PTHR30151:SF0">
    <property type="entry name" value="ABC TRANSPORTER PERMEASE PROTEIN MJ0413-RELATED"/>
    <property type="match status" value="1"/>
</dbReference>
<evidence type="ECO:0000256" key="2">
    <source>
        <dbReference type="ARBA" id="ARBA00022448"/>
    </source>
</evidence>
<dbReference type="GeneID" id="89335806"/>
<dbReference type="PANTHER" id="PTHR30151">
    <property type="entry name" value="ALKANE SULFONATE ABC TRANSPORTER-RELATED, MEMBRANE SUBUNIT"/>
    <property type="match status" value="1"/>
</dbReference>
<evidence type="ECO:0000256" key="5">
    <source>
        <dbReference type="ARBA" id="ARBA00022989"/>
    </source>
</evidence>
<dbReference type="PROSITE" id="PS50928">
    <property type="entry name" value="ABC_TM1"/>
    <property type="match status" value="1"/>
</dbReference>
<feature type="transmembrane region" description="Helical" evidence="7">
    <location>
        <begin position="63"/>
        <end position="91"/>
    </location>
</feature>
<name>A0AAX4L413_9CREN</name>
<dbReference type="RefSeq" id="WP_338603044.1">
    <property type="nucleotide sequence ID" value="NZ_CP146016.1"/>
</dbReference>
<protein>
    <submittedName>
        <fullName evidence="9">ABC transporter permease subunit</fullName>
    </submittedName>
</protein>
<dbReference type="Proteomes" id="UP001432202">
    <property type="component" value="Chromosome"/>
</dbReference>
<evidence type="ECO:0000313" key="9">
    <source>
        <dbReference type="EMBL" id="WWQ61161.1"/>
    </source>
</evidence>
<feature type="transmembrane region" description="Helical" evidence="7">
    <location>
        <begin position="9"/>
        <end position="29"/>
    </location>
</feature>
<feature type="domain" description="ABC transmembrane type-1" evidence="8">
    <location>
        <begin position="63"/>
        <end position="243"/>
    </location>
</feature>
<keyword evidence="2 7" id="KW-0813">Transport</keyword>
<evidence type="ECO:0000256" key="6">
    <source>
        <dbReference type="ARBA" id="ARBA00023136"/>
    </source>
</evidence>
<feature type="transmembrane region" description="Helical" evidence="7">
    <location>
        <begin position="127"/>
        <end position="148"/>
    </location>
</feature>
<evidence type="ECO:0000256" key="7">
    <source>
        <dbReference type="RuleBase" id="RU363032"/>
    </source>
</evidence>
<evidence type="ECO:0000256" key="4">
    <source>
        <dbReference type="ARBA" id="ARBA00022692"/>
    </source>
</evidence>
<sequence length="258" mass="29050">MEAKTKRTIYITTIQIASIVIFFLIWQYLVQSGIVSTLFLAPPSSVIVNSPNILREPFVYTRILFTIWITISAFIFTIVIGTLIGLLLGLFMYLRSTFEPYMLLLYSIPKAIFIPIFWTLFGLGFSYQFWFAAFGGIIPMVINVMYGVKDIDPQLVNLAKSYGAKSYQIYYKIILPSILPSVLGGARISLRSVLADVIAAEEFVGTTGVGYLAQYYASNFLTVELYTVVVVVALIGMALYYIISRIEKRVLKWNVTLG</sequence>
<dbReference type="InterPro" id="IPR000515">
    <property type="entry name" value="MetI-like"/>
</dbReference>
<keyword evidence="3" id="KW-1003">Cell membrane</keyword>
<dbReference type="Pfam" id="PF00528">
    <property type="entry name" value="BPD_transp_1"/>
    <property type="match status" value="1"/>
</dbReference>
<feature type="transmembrane region" description="Helical" evidence="7">
    <location>
        <begin position="225"/>
        <end position="243"/>
    </location>
</feature>
<keyword evidence="5 7" id="KW-1133">Transmembrane helix</keyword>
<dbReference type="Gene3D" id="1.10.3720.10">
    <property type="entry name" value="MetI-like"/>
    <property type="match status" value="1"/>
</dbReference>
<evidence type="ECO:0000313" key="10">
    <source>
        <dbReference type="Proteomes" id="UP001432202"/>
    </source>
</evidence>
<dbReference type="SUPFAM" id="SSF161098">
    <property type="entry name" value="MetI-like"/>
    <property type="match status" value="1"/>
</dbReference>
<comment type="similarity">
    <text evidence="7">Belongs to the binding-protein-dependent transport system permease family.</text>
</comment>
<proteinExistence type="inferred from homology"/>
<dbReference type="AlphaFoldDB" id="A0AAX4L413"/>
<dbReference type="EMBL" id="CP146016">
    <property type="protein sequence ID" value="WWQ61161.1"/>
    <property type="molecule type" value="Genomic_DNA"/>
</dbReference>
<dbReference type="InterPro" id="IPR035906">
    <property type="entry name" value="MetI-like_sf"/>
</dbReference>
<keyword evidence="10" id="KW-1185">Reference proteome</keyword>
<feature type="transmembrane region" description="Helical" evidence="7">
    <location>
        <begin position="103"/>
        <end position="121"/>
    </location>
</feature>
<dbReference type="GO" id="GO:0055085">
    <property type="term" value="P:transmembrane transport"/>
    <property type="evidence" value="ECO:0007669"/>
    <property type="project" value="InterPro"/>
</dbReference>
<dbReference type="GO" id="GO:0005886">
    <property type="term" value="C:plasma membrane"/>
    <property type="evidence" value="ECO:0007669"/>
    <property type="project" value="UniProtKB-SubCell"/>
</dbReference>
<organism evidence="9 10">
    <name type="scientific">Sulfolobus tengchongensis</name>
    <dbReference type="NCBI Taxonomy" id="207809"/>
    <lineage>
        <taxon>Archaea</taxon>
        <taxon>Thermoproteota</taxon>
        <taxon>Thermoprotei</taxon>
        <taxon>Sulfolobales</taxon>
        <taxon>Sulfolobaceae</taxon>
        <taxon>Sulfolobus</taxon>
    </lineage>
</organism>
<accession>A0AAX4L413</accession>
<gene>
    <name evidence="9" type="ORF">V6M85_03520</name>
</gene>